<accession>A0A9P3FK30</accession>
<dbReference type="GeneID" id="68296607"/>
<dbReference type="OrthoDB" id="3649374at2759"/>
<organism evidence="2 3">
    <name type="scientific">Cercospora kikuchii</name>
    <dbReference type="NCBI Taxonomy" id="84275"/>
    <lineage>
        <taxon>Eukaryota</taxon>
        <taxon>Fungi</taxon>
        <taxon>Dikarya</taxon>
        <taxon>Ascomycota</taxon>
        <taxon>Pezizomycotina</taxon>
        <taxon>Dothideomycetes</taxon>
        <taxon>Dothideomycetidae</taxon>
        <taxon>Mycosphaerellales</taxon>
        <taxon>Mycosphaerellaceae</taxon>
        <taxon>Cercospora</taxon>
    </lineage>
</organism>
<name>A0A9P3FK30_9PEZI</name>
<dbReference type="AlphaFoldDB" id="A0A9P3FK30"/>
<proteinExistence type="predicted"/>
<protein>
    <submittedName>
        <fullName evidence="2">Uncharacterized protein</fullName>
    </submittedName>
</protein>
<evidence type="ECO:0000256" key="1">
    <source>
        <dbReference type="SAM" id="MobiDB-lite"/>
    </source>
</evidence>
<sequence length="66" mass="6728">MVKSNGVTLATQPEEAAAATAPAASKGAEPKPSFAQKVLAKQAATANKHFGHRPQTSTPLRSSITA</sequence>
<dbReference type="Proteomes" id="UP000825890">
    <property type="component" value="Unassembled WGS sequence"/>
</dbReference>
<evidence type="ECO:0000313" key="2">
    <source>
        <dbReference type="EMBL" id="GIZ47957.1"/>
    </source>
</evidence>
<comment type="caution">
    <text evidence="2">The sequence shown here is derived from an EMBL/GenBank/DDBJ whole genome shotgun (WGS) entry which is preliminary data.</text>
</comment>
<feature type="compositionally biased region" description="Polar residues" evidence="1">
    <location>
        <begin position="54"/>
        <end position="66"/>
    </location>
</feature>
<evidence type="ECO:0000313" key="3">
    <source>
        <dbReference type="Proteomes" id="UP000825890"/>
    </source>
</evidence>
<feature type="region of interest" description="Disordered" evidence="1">
    <location>
        <begin position="1"/>
        <end position="66"/>
    </location>
</feature>
<dbReference type="EMBL" id="BOLY01000007">
    <property type="protein sequence ID" value="GIZ47957.1"/>
    <property type="molecule type" value="Genomic_DNA"/>
</dbReference>
<reference evidence="2 3" key="1">
    <citation type="submission" date="2021-01" db="EMBL/GenBank/DDBJ databases">
        <title>Cercospora kikuchii MAFF 305040 whole genome shotgun sequence.</title>
        <authorList>
            <person name="Kashiwa T."/>
            <person name="Suzuki T."/>
        </authorList>
    </citation>
    <scope>NUCLEOTIDE SEQUENCE [LARGE SCALE GENOMIC DNA]</scope>
    <source>
        <strain evidence="2 3">MAFF 305040</strain>
    </source>
</reference>
<feature type="compositionally biased region" description="Low complexity" evidence="1">
    <location>
        <begin position="8"/>
        <end position="27"/>
    </location>
</feature>
<keyword evidence="3" id="KW-1185">Reference proteome</keyword>
<gene>
    <name evidence="2" type="ORF">CKM354_001103200</name>
</gene>
<dbReference type="RefSeq" id="XP_044662444.1">
    <property type="nucleotide sequence ID" value="XM_044806509.1"/>
</dbReference>